<evidence type="ECO:0000256" key="1">
    <source>
        <dbReference type="SAM" id="Coils"/>
    </source>
</evidence>
<reference evidence="4" key="1">
    <citation type="submission" date="2025-08" db="UniProtKB">
        <authorList>
            <consortium name="RefSeq"/>
        </authorList>
    </citation>
    <scope>IDENTIFICATION</scope>
</reference>
<evidence type="ECO:0000313" key="4">
    <source>
        <dbReference type="RefSeq" id="XP_016971322.1"/>
    </source>
</evidence>
<dbReference type="OrthoDB" id="7857491at2759"/>
<proteinExistence type="predicted"/>
<protein>
    <submittedName>
        <fullName evidence="4">Uncharacterized protein LOC108038940</fullName>
    </submittedName>
</protein>
<feature type="compositionally biased region" description="Polar residues" evidence="2">
    <location>
        <begin position="179"/>
        <end position="192"/>
    </location>
</feature>
<evidence type="ECO:0000256" key="3">
    <source>
        <dbReference type="SAM" id="SignalP"/>
    </source>
</evidence>
<name>A0A6P4E0E4_DRORH</name>
<dbReference type="RefSeq" id="XP_016971322.1">
    <property type="nucleotide sequence ID" value="XM_017115833.1"/>
</dbReference>
<gene>
    <name evidence="4" type="primary">LOC108038940</name>
</gene>
<accession>A0A6P4E0E4</accession>
<feature type="region of interest" description="Disordered" evidence="2">
    <location>
        <begin position="166"/>
        <end position="194"/>
    </location>
</feature>
<evidence type="ECO:0000256" key="2">
    <source>
        <dbReference type="SAM" id="MobiDB-lite"/>
    </source>
</evidence>
<organism evidence="4">
    <name type="scientific">Drosophila rhopaloa</name>
    <name type="common">Fruit fly</name>
    <dbReference type="NCBI Taxonomy" id="1041015"/>
    <lineage>
        <taxon>Eukaryota</taxon>
        <taxon>Metazoa</taxon>
        <taxon>Ecdysozoa</taxon>
        <taxon>Arthropoda</taxon>
        <taxon>Hexapoda</taxon>
        <taxon>Insecta</taxon>
        <taxon>Pterygota</taxon>
        <taxon>Neoptera</taxon>
        <taxon>Endopterygota</taxon>
        <taxon>Diptera</taxon>
        <taxon>Brachycera</taxon>
        <taxon>Muscomorpha</taxon>
        <taxon>Ephydroidea</taxon>
        <taxon>Drosophilidae</taxon>
        <taxon>Drosophila</taxon>
        <taxon>Sophophora</taxon>
    </lineage>
</organism>
<sequence>MNAIRCKSSSQVSSQVMIRLGLMLVFLLVVAAPKKSDHPQRKKNGAAFQIFHGEIEKYELCVKLVMVCRKLKDRAPDYTDFEEEANGELNAEDEAEYRESNCVPTGLSSDGEKYFWHIVAQWQKEIDDRFLIQNLFVVIKTTDNGRNTKLAFGKWQGWCNRTDFPDDLTETPEEEDRSVTVSPNPPTLSGTLPPSIECDGNSQHGKWIFNEVKETRNLGKVVRGFSNFLLSLEKYARTKCCPYRTVRDRLEIIHDGIDFLQNLQGKESSTNIDYTDINSDIFNLRSRLEQFNYETYRDGGANYSSGRCCPNILDELNSFKSDFVRNLKSIGPQKPNIDYNPFMEKEKRLQDMYFNQLGVTRVLENSMRNLSSKDTCCDEGKSKINHIEQFLNDLKRDHSLEELSKLIDPLKESLAYTKESLSGTERLLVFEDGNIQKLTLLCGKECRQDDPKLASLQGLIFNVDKLENKINNMSKLGSINVLQSVNLLNIKQSIDIVNDMVKDSSPVYANITIIKKKLRKIRFRNIPKNLDHSSSRRCCLKDLVELSNLLENINKAQNDTSFYHEVQENMVKQQFQEIVDKQNDLEGSDPNPPNDLQLMIDQLERDLDNLTENGINKLDREMQYDQIKFEIEKEKFDRDVQEQLKNINLFGEEMKKEQSLIEDRIAKFKAKMLEAPKAYEEKLSKLEAIALEFPEQIKSYEKDLESRIDILQQQLKDLDKEIENTEHRADICDGECDFGDLDSVDELIERVQAIKDKLSPKSTPVKKKEQSDITFENGRFFAQCKSK</sequence>
<dbReference type="AlphaFoldDB" id="A0A6P4E0E4"/>
<keyword evidence="1" id="KW-0175">Coiled coil</keyword>
<feature type="signal peptide" evidence="3">
    <location>
        <begin position="1"/>
        <end position="31"/>
    </location>
</feature>
<feature type="compositionally biased region" description="Acidic residues" evidence="2">
    <location>
        <begin position="166"/>
        <end position="176"/>
    </location>
</feature>
<keyword evidence="3" id="KW-0732">Signal</keyword>
<feature type="coiled-coil region" evidence="1">
    <location>
        <begin position="593"/>
        <end position="620"/>
    </location>
</feature>
<feature type="chain" id="PRO_5028244802" evidence="3">
    <location>
        <begin position="32"/>
        <end position="787"/>
    </location>
</feature>
<feature type="coiled-coil region" evidence="1">
    <location>
        <begin position="701"/>
        <end position="735"/>
    </location>
</feature>